<feature type="non-terminal residue" evidence="2">
    <location>
        <position position="207"/>
    </location>
</feature>
<organism evidence="2 3">
    <name type="scientific">Microbulbifer epialgicus</name>
    <dbReference type="NCBI Taxonomy" id="393907"/>
    <lineage>
        <taxon>Bacteria</taxon>
        <taxon>Pseudomonadati</taxon>
        <taxon>Pseudomonadota</taxon>
        <taxon>Gammaproteobacteria</taxon>
        <taxon>Cellvibrionales</taxon>
        <taxon>Microbulbiferaceae</taxon>
        <taxon>Microbulbifer</taxon>
    </lineage>
</organism>
<dbReference type="InterPro" id="IPR014001">
    <property type="entry name" value="Helicase_ATP-bd"/>
</dbReference>
<dbReference type="Proteomes" id="UP001569428">
    <property type="component" value="Unassembled WGS sequence"/>
</dbReference>
<accession>A0ABV4NYA8</accession>
<dbReference type="PANTHER" id="PTHR47396:SF1">
    <property type="entry name" value="ATP-DEPENDENT HELICASE IRC3-RELATED"/>
    <property type="match status" value="1"/>
</dbReference>
<dbReference type="RefSeq" id="WP_371838666.1">
    <property type="nucleotide sequence ID" value="NZ_JBGMEK010000016.1"/>
</dbReference>
<gene>
    <name evidence="2" type="ORF">ACCI49_09205</name>
</gene>
<dbReference type="GO" id="GO:0004386">
    <property type="term" value="F:helicase activity"/>
    <property type="evidence" value="ECO:0007669"/>
    <property type="project" value="UniProtKB-KW"/>
</dbReference>
<dbReference type="Gene3D" id="3.40.50.300">
    <property type="entry name" value="P-loop containing nucleotide triphosphate hydrolases"/>
    <property type="match status" value="1"/>
</dbReference>
<dbReference type="Pfam" id="PF04851">
    <property type="entry name" value="ResIII"/>
    <property type="match status" value="1"/>
</dbReference>
<dbReference type="InterPro" id="IPR006935">
    <property type="entry name" value="Helicase/UvrB_N"/>
</dbReference>
<name>A0ABV4NYA8_9GAMM</name>
<protein>
    <submittedName>
        <fullName evidence="2">DEAD/DEAH box helicase</fullName>
        <ecNumber evidence="2">3.6.4.-</ecNumber>
    </submittedName>
</protein>
<feature type="domain" description="Helicase ATP-binding" evidence="1">
    <location>
        <begin position="2"/>
        <end position="190"/>
    </location>
</feature>
<dbReference type="PANTHER" id="PTHR47396">
    <property type="entry name" value="TYPE I RESTRICTION ENZYME ECOKI R PROTEIN"/>
    <property type="match status" value="1"/>
</dbReference>
<dbReference type="EC" id="3.6.4.-" evidence="2"/>
<evidence type="ECO:0000313" key="3">
    <source>
        <dbReference type="Proteomes" id="UP001569428"/>
    </source>
</evidence>
<keyword evidence="2" id="KW-0067">ATP-binding</keyword>
<dbReference type="SMART" id="SM00487">
    <property type="entry name" value="DEXDc"/>
    <property type="match status" value="1"/>
</dbReference>
<dbReference type="EMBL" id="JBGMEK010000016">
    <property type="protein sequence ID" value="MFA0811096.1"/>
    <property type="molecule type" value="Genomic_DNA"/>
</dbReference>
<keyword evidence="3" id="KW-1185">Reference proteome</keyword>
<comment type="caution">
    <text evidence="2">The sequence shown here is derived from an EMBL/GenBank/DDBJ whole genome shotgun (WGS) entry which is preliminary data.</text>
</comment>
<keyword evidence="2" id="KW-0347">Helicase</keyword>
<proteinExistence type="predicted"/>
<keyword evidence="2" id="KW-0378">Hydrolase</keyword>
<reference evidence="2 3" key="1">
    <citation type="submission" date="2024-08" db="EMBL/GenBank/DDBJ databases">
        <authorList>
            <person name="Ishaq N."/>
        </authorList>
    </citation>
    <scope>NUCLEOTIDE SEQUENCE [LARGE SCALE GENOMIC DNA]</scope>
    <source>
        <strain evidence="2 3">DSM 18651</strain>
    </source>
</reference>
<dbReference type="InterPro" id="IPR027417">
    <property type="entry name" value="P-loop_NTPase"/>
</dbReference>
<evidence type="ECO:0000259" key="1">
    <source>
        <dbReference type="SMART" id="SM00487"/>
    </source>
</evidence>
<keyword evidence="2" id="KW-0547">Nucleotide-binding</keyword>
<dbReference type="SUPFAM" id="SSF52540">
    <property type="entry name" value="P-loop containing nucleoside triphosphate hydrolases"/>
    <property type="match status" value="1"/>
</dbReference>
<sequence>MKLRRWQSEAISQAYSQYSSGINHFMCLATPGAGKTIMAALLAKRLFDAGMIDMVMCFSPAIVVANDFQKELEAQTGKRLGGQLGDDGCSLTYQAMISLDTSFWQILENHRVFVIFDEIHHCAAMEEGNSNSWGETIYRYISGKSAYSLALTGTPWRSDNIPIVLADYCRESGRVHCDYRYGLGQAITDNVCREPSIIAIDNSSIQV</sequence>
<dbReference type="GO" id="GO:0016740">
    <property type="term" value="F:transferase activity"/>
    <property type="evidence" value="ECO:0007669"/>
    <property type="project" value="UniProtKB-KW"/>
</dbReference>
<dbReference type="InterPro" id="IPR050742">
    <property type="entry name" value="Helicase_Restrict-Modif_Enz"/>
</dbReference>
<keyword evidence="2" id="KW-0808">Transferase</keyword>
<dbReference type="GO" id="GO:0016787">
    <property type="term" value="F:hydrolase activity"/>
    <property type="evidence" value="ECO:0007669"/>
    <property type="project" value="UniProtKB-KW"/>
</dbReference>
<evidence type="ECO:0000313" key="2">
    <source>
        <dbReference type="EMBL" id="MFA0811096.1"/>
    </source>
</evidence>